<reference evidence="2 3" key="1">
    <citation type="submission" date="2021-06" db="EMBL/GenBank/DDBJ databases">
        <authorList>
            <person name="Palmer J.M."/>
        </authorList>
    </citation>
    <scope>NUCLEOTIDE SEQUENCE [LARGE SCALE GENOMIC DNA]</scope>
    <source>
        <strain evidence="2 3">CL_MEX2019</strain>
        <tissue evidence="2">Muscle</tissue>
    </source>
</reference>
<feature type="compositionally biased region" description="Basic and acidic residues" evidence="1">
    <location>
        <begin position="53"/>
        <end position="77"/>
    </location>
</feature>
<feature type="compositionally biased region" description="Low complexity" evidence="1">
    <location>
        <begin position="36"/>
        <end position="52"/>
    </location>
</feature>
<accession>A0ABU7DSC8</accession>
<dbReference type="Proteomes" id="UP001352852">
    <property type="component" value="Unassembled WGS sequence"/>
</dbReference>
<sequence length="77" mass="8665">MKTKIQLFVRKHFQKTPPVTNTLGGTQPRSGQQHETSVTSQPQSTTQTPGGQQKEHEQLGNKQLPSEERFHPDEQTA</sequence>
<feature type="compositionally biased region" description="Basic residues" evidence="1">
    <location>
        <begin position="1"/>
        <end position="14"/>
    </location>
</feature>
<organism evidence="2 3">
    <name type="scientific">Characodon lateralis</name>
    <dbReference type="NCBI Taxonomy" id="208331"/>
    <lineage>
        <taxon>Eukaryota</taxon>
        <taxon>Metazoa</taxon>
        <taxon>Chordata</taxon>
        <taxon>Craniata</taxon>
        <taxon>Vertebrata</taxon>
        <taxon>Euteleostomi</taxon>
        <taxon>Actinopterygii</taxon>
        <taxon>Neopterygii</taxon>
        <taxon>Teleostei</taxon>
        <taxon>Neoteleostei</taxon>
        <taxon>Acanthomorphata</taxon>
        <taxon>Ovalentaria</taxon>
        <taxon>Atherinomorphae</taxon>
        <taxon>Cyprinodontiformes</taxon>
        <taxon>Goodeidae</taxon>
        <taxon>Characodon</taxon>
    </lineage>
</organism>
<protein>
    <submittedName>
        <fullName evidence="2">Uncharacterized protein</fullName>
    </submittedName>
</protein>
<feature type="compositionally biased region" description="Polar residues" evidence="1">
    <location>
        <begin position="17"/>
        <end position="35"/>
    </location>
</feature>
<name>A0ABU7DSC8_9TELE</name>
<proteinExistence type="predicted"/>
<comment type="caution">
    <text evidence="2">The sequence shown here is derived from an EMBL/GenBank/DDBJ whole genome shotgun (WGS) entry which is preliminary data.</text>
</comment>
<feature type="region of interest" description="Disordered" evidence="1">
    <location>
        <begin position="1"/>
        <end position="77"/>
    </location>
</feature>
<evidence type="ECO:0000313" key="2">
    <source>
        <dbReference type="EMBL" id="MED6277924.1"/>
    </source>
</evidence>
<evidence type="ECO:0000313" key="3">
    <source>
        <dbReference type="Proteomes" id="UP001352852"/>
    </source>
</evidence>
<gene>
    <name evidence="2" type="ORF">CHARACLAT_018469</name>
</gene>
<evidence type="ECO:0000256" key="1">
    <source>
        <dbReference type="SAM" id="MobiDB-lite"/>
    </source>
</evidence>
<keyword evidence="3" id="KW-1185">Reference proteome</keyword>
<dbReference type="EMBL" id="JAHUTJ010034404">
    <property type="protein sequence ID" value="MED6277924.1"/>
    <property type="molecule type" value="Genomic_DNA"/>
</dbReference>